<gene>
    <name evidence="10" type="ORF">C8A03DRAFT_29386</name>
</gene>
<name>A0AAN7CKI1_9PEZI</name>
<dbReference type="GO" id="GO:0005634">
    <property type="term" value="C:nucleus"/>
    <property type="evidence" value="ECO:0007669"/>
    <property type="project" value="UniProtKB-SubCell"/>
</dbReference>
<protein>
    <recommendedName>
        <fullName evidence="12">Cyclin-dependent kinase</fullName>
    </recommendedName>
</protein>
<keyword evidence="7" id="KW-0804">Transcription</keyword>
<keyword evidence="4" id="KW-0963">Cytoplasm</keyword>
<proteinExistence type="inferred from homology"/>
<evidence type="ECO:0000256" key="7">
    <source>
        <dbReference type="ARBA" id="ARBA00023163"/>
    </source>
</evidence>
<feature type="compositionally biased region" description="Low complexity" evidence="9">
    <location>
        <begin position="120"/>
        <end position="139"/>
    </location>
</feature>
<feature type="region of interest" description="Disordered" evidence="9">
    <location>
        <begin position="1"/>
        <end position="147"/>
    </location>
</feature>
<dbReference type="AlphaFoldDB" id="A0AAN7CKI1"/>
<comment type="similarity">
    <text evidence="3">Belongs to the WHI5/NRM1 family.</text>
</comment>
<reference evidence="10" key="2">
    <citation type="submission" date="2023-05" db="EMBL/GenBank/DDBJ databases">
        <authorList>
            <consortium name="Lawrence Berkeley National Laboratory"/>
            <person name="Steindorff A."/>
            <person name="Hensen N."/>
            <person name="Bonometti L."/>
            <person name="Westerberg I."/>
            <person name="Brannstrom I.O."/>
            <person name="Guillou S."/>
            <person name="Cros-Aarteil S."/>
            <person name="Calhoun S."/>
            <person name="Haridas S."/>
            <person name="Kuo A."/>
            <person name="Mondo S."/>
            <person name="Pangilinan J."/>
            <person name="Riley R."/>
            <person name="Labutti K."/>
            <person name="Andreopoulos B."/>
            <person name="Lipzen A."/>
            <person name="Chen C."/>
            <person name="Yanf M."/>
            <person name="Daum C."/>
            <person name="Ng V."/>
            <person name="Clum A."/>
            <person name="Ohm R."/>
            <person name="Martin F."/>
            <person name="Silar P."/>
            <person name="Natvig D."/>
            <person name="Lalanne C."/>
            <person name="Gautier V."/>
            <person name="Ament-Velasquez S.L."/>
            <person name="Kruys A."/>
            <person name="Hutchinson M.I."/>
            <person name="Powell A.J."/>
            <person name="Barry K."/>
            <person name="Miller A.N."/>
            <person name="Grigoriev I.V."/>
            <person name="Debuchy R."/>
            <person name="Gladieux P."/>
            <person name="Thoren M.H."/>
            <person name="Johannesson H."/>
        </authorList>
    </citation>
    <scope>NUCLEOTIDE SEQUENCE</scope>
    <source>
        <strain evidence="10">CBS 532.94</strain>
    </source>
</reference>
<feature type="compositionally biased region" description="Polar residues" evidence="9">
    <location>
        <begin position="260"/>
        <end position="273"/>
    </location>
</feature>
<feature type="compositionally biased region" description="Basic and acidic residues" evidence="9">
    <location>
        <begin position="87"/>
        <end position="99"/>
    </location>
</feature>
<evidence type="ECO:0000256" key="2">
    <source>
        <dbReference type="ARBA" id="ARBA00004496"/>
    </source>
</evidence>
<dbReference type="EMBL" id="MU860008">
    <property type="protein sequence ID" value="KAK4242453.1"/>
    <property type="molecule type" value="Genomic_DNA"/>
</dbReference>
<evidence type="ECO:0000256" key="5">
    <source>
        <dbReference type="ARBA" id="ARBA00022491"/>
    </source>
</evidence>
<sequence length="430" mass="45654">MYASPVKRRVLGALDPNACSPKASPSKSKHDMKQTAPSPVNAKPVGPRQTEPVPSSGAASPTSASPRKPERDMDSRKRLSPTPAMRSRADGSDNDERAPKRPCLGNTREGARLQEPPAHTGTPPSSTSTIRTTVTRGRSASPDTSSLFDISAVDNSQATIVTEPDATAPAAAAPAVVSAPLVAPPPAPRRRLTREQAREKAEILRLRLGLASYKVRTGQTDVPLERLEARLGLQRSFTRAGAGSFSHGHGHGHGHGYAQQGPSGQTTTTSVSASFPPPSGHGHGTRGRRPLPGAPVRRTASISIEQQQANQDRAARHATEDDGSSSRLFGAGGDRRGQQLLQYEQRRQRARQEGEGEEGEEEEDVVRHGAGRRQSVNGGLPRLRSPTADLGPLSPRRRSLVEDGEEEDLEGGDDMRRGGAASGLLSLARS</sequence>
<evidence type="ECO:0000256" key="4">
    <source>
        <dbReference type="ARBA" id="ARBA00022490"/>
    </source>
</evidence>
<evidence type="ECO:0000256" key="9">
    <source>
        <dbReference type="SAM" id="MobiDB-lite"/>
    </source>
</evidence>
<feature type="compositionally biased region" description="Polar residues" evidence="9">
    <location>
        <begin position="300"/>
        <end position="311"/>
    </location>
</feature>
<accession>A0AAN7CKI1</accession>
<evidence type="ECO:0000256" key="1">
    <source>
        <dbReference type="ARBA" id="ARBA00004123"/>
    </source>
</evidence>
<dbReference type="GO" id="GO:0005737">
    <property type="term" value="C:cytoplasm"/>
    <property type="evidence" value="ECO:0007669"/>
    <property type="project" value="UniProtKB-SubCell"/>
</dbReference>
<feature type="compositionally biased region" description="Basic and acidic residues" evidence="9">
    <location>
        <begin position="67"/>
        <end position="77"/>
    </location>
</feature>
<feature type="compositionally biased region" description="Acidic residues" evidence="9">
    <location>
        <begin position="402"/>
        <end position="412"/>
    </location>
</feature>
<feature type="compositionally biased region" description="Acidic residues" evidence="9">
    <location>
        <begin position="355"/>
        <end position="364"/>
    </location>
</feature>
<feature type="compositionally biased region" description="Basic and acidic residues" evidence="9">
    <location>
        <begin position="344"/>
        <end position="354"/>
    </location>
</feature>
<reference evidence="10" key="1">
    <citation type="journal article" date="2023" name="Mol. Phylogenet. Evol.">
        <title>Genome-scale phylogeny and comparative genomics of the fungal order Sordariales.</title>
        <authorList>
            <person name="Hensen N."/>
            <person name="Bonometti L."/>
            <person name="Westerberg I."/>
            <person name="Brannstrom I.O."/>
            <person name="Guillou S."/>
            <person name="Cros-Aarteil S."/>
            <person name="Calhoun S."/>
            <person name="Haridas S."/>
            <person name="Kuo A."/>
            <person name="Mondo S."/>
            <person name="Pangilinan J."/>
            <person name="Riley R."/>
            <person name="LaButti K."/>
            <person name="Andreopoulos B."/>
            <person name="Lipzen A."/>
            <person name="Chen C."/>
            <person name="Yan M."/>
            <person name="Daum C."/>
            <person name="Ng V."/>
            <person name="Clum A."/>
            <person name="Steindorff A."/>
            <person name="Ohm R.A."/>
            <person name="Martin F."/>
            <person name="Silar P."/>
            <person name="Natvig D.O."/>
            <person name="Lalanne C."/>
            <person name="Gautier V."/>
            <person name="Ament-Velasquez S.L."/>
            <person name="Kruys A."/>
            <person name="Hutchinson M.I."/>
            <person name="Powell A.J."/>
            <person name="Barry K."/>
            <person name="Miller A.N."/>
            <person name="Grigoriev I.V."/>
            <person name="Debuchy R."/>
            <person name="Gladieux P."/>
            <person name="Hiltunen Thoren M."/>
            <person name="Johannesson H."/>
        </authorList>
    </citation>
    <scope>NUCLEOTIDE SEQUENCE</scope>
    <source>
        <strain evidence="10">CBS 532.94</strain>
    </source>
</reference>
<feature type="compositionally biased region" description="Basic residues" evidence="9">
    <location>
        <begin position="1"/>
        <end position="10"/>
    </location>
</feature>
<dbReference type="Proteomes" id="UP001303760">
    <property type="component" value="Unassembled WGS sequence"/>
</dbReference>
<comment type="caution">
    <text evidence="10">The sequence shown here is derived from an EMBL/GenBank/DDBJ whole genome shotgun (WGS) entry which is preliminary data.</text>
</comment>
<evidence type="ECO:0000256" key="6">
    <source>
        <dbReference type="ARBA" id="ARBA00023015"/>
    </source>
</evidence>
<dbReference type="Pfam" id="PF08528">
    <property type="entry name" value="Whi5"/>
    <property type="match status" value="1"/>
</dbReference>
<evidence type="ECO:0008006" key="12">
    <source>
        <dbReference type="Google" id="ProtNLM"/>
    </source>
</evidence>
<dbReference type="InterPro" id="IPR013734">
    <property type="entry name" value="TF_Nrm1/Whi5"/>
</dbReference>
<feature type="region of interest" description="Disordered" evidence="9">
    <location>
        <begin position="240"/>
        <end position="430"/>
    </location>
</feature>
<evidence type="ECO:0000313" key="11">
    <source>
        <dbReference type="Proteomes" id="UP001303760"/>
    </source>
</evidence>
<evidence type="ECO:0000256" key="3">
    <source>
        <dbReference type="ARBA" id="ARBA00006922"/>
    </source>
</evidence>
<comment type="subcellular location">
    <subcellularLocation>
        <location evidence="2">Cytoplasm</location>
    </subcellularLocation>
    <subcellularLocation>
        <location evidence="1">Nucleus</location>
    </subcellularLocation>
</comment>
<keyword evidence="6" id="KW-0805">Transcription regulation</keyword>
<feature type="compositionally biased region" description="Low complexity" evidence="9">
    <location>
        <begin position="54"/>
        <end position="66"/>
    </location>
</feature>
<evidence type="ECO:0000256" key="8">
    <source>
        <dbReference type="ARBA" id="ARBA00023242"/>
    </source>
</evidence>
<keyword evidence="5" id="KW-0678">Repressor</keyword>
<keyword evidence="11" id="KW-1185">Reference proteome</keyword>
<keyword evidence="8" id="KW-0539">Nucleus</keyword>
<organism evidence="10 11">
    <name type="scientific">Achaetomium macrosporum</name>
    <dbReference type="NCBI Taxonomy" id="79813"/>
    <lineage>
        <taxon>Eukaryota</taxon>
        <taxon>Fungi</taxon>
        <taxon>Dikarya</taxon>
        <taxon>Ascomycota</taxon>
        <taxon>Pezizomycotina</taxon>
        <taxon>Sordariomycetes</taxon>
        <taxon>Sordariomycetidae</taxon>
        <taxon>Sordariales</taxon>
        <taxon>Chaetomiaceae</taxon>
        <taxon>Achaetomium</taxon>
    </lineage>
</organism>
<evidence type="ECO:0000313" key="10">
    <source>
        <dbReference type="EMBL" id="KAK4242453.1"/>
    </source>
</evidence>